<dbReference type="AlphaFoldDB" id="A0A2M9CC61"/>
<protein>
    <recommendedName>
        <fullName evidence="5">DUF4190 domain-containing protein</fullName>
    </recommendedName>
</protein>
<sequence length="241" mass="24228">MTTDPVTPDGGARTPQSGAALVAQYLDDLERALADADPAERAETVTAVRDHLEDALGTRPPLDDARDVIAGLGPVELIAGAATPFAAAHGSDPRARTTAHGGPTAAAPSGTVVDPTPWTGPDPRFGPPPSTEIPPRLPGVALGLATLSLVTSLAWIVSWPLAIAAIVCAVVHLTRSEKRRGMAWTAIGLGVLSFAVSLVIGLFSGSTVVEETGQGLAVPVVTGDGPAVAGLVVAGSLLPGE</sequence>
<evidence type="ECO:0000256" key="1">
    <source>
        <dbReference type="SAM" id="MobiDB-lite"/>
    </source>
</evidence>
<organism evidence="3 4">
    <name type="scientific">Sediminihabitans luteus</name>
    <dbReference type="NCBI Taxonomy" id="1138585"/>
    <lineage>
        <taxon>Bacteria</taxon>
        <taxon>Bacillati</taxon>
        <taxon>Actinomycetota</taxon>
        <taxon>Actinomycetes</taxon>
        <taxon>Micrococcales</taxon>
        <taxon>Cellulomonadaceae</taxon>
        <taxon>Sediminihabitans</taxon>
    </lineage>
</organism>
<keyword evidence="2" id="KW-0812">Transmembrane</keyword>
<evidence type="ECO:0008006" key="5">
    <source>
        <dbReference type="Google" id="ProtNLM"/>
    </source>
</evidence>
<gene>
    <name evidence="3" type="ORF">CLV28_3014</name>
</gene>
<feature type="region of interest" description="Disordered" evidence="1">
    <location>
        <begin position="87"/>
        <end position="115"/>
    </location>
</feature>
<keyword evidence="2" id="KW-1133">Transmembrane helix</keyword>
<keyword evidence="2" id="KW-0472">Membrane</keyword>
<reference evidence="3 4" key="1">
    <citation type="submission" date="2017-11" db="EMBL/GenBank/DDBJ databases">
        <title>Genomic Encyclopedia of Archaeal and Bacterial Type Strains, Phase II (KMG-II): From Individual Species to Whole Genera.</title>
        <authorList>
            <person name="Goeker M."/>
        </authorList>
    </citation>
    <scope>NUCLEOTIDE SEQUENCE [LARGE SCALE GENOMIC DNA]</scope>
    <source>
        <strain evidence="3 4">DSM 25478</strain>
    </source>
</reference>
<feature type="transmembrane region" description="Helical" evidence="2">
    <location>
        <begin position="140"/>
        <end position="171"/>
    </location>
</feature>
<evidence type="ECO:0000313" key="3">
    <source>
        <dbReference type="EMBL" id="PJJ68598.1"/>
    </source>
</evidence>
<feature type="transmembrane region" description="Helical" evidence="2">
    <location>
        <begin position="216"/>
        <end position="238"/>
    </location>
</feature>
<evidence type="ECO:0000256" key="2">
    <source>
        <dbReference type="SAM" id="Phobius"/>
    </source>
</evidence>
<name>A0A2M9CC61_9CELL</name>
<proteinExistence type="predicted"/>
<accession>A0A2M9CC61</accession>
<feature type="compositionally biased region" description="Low complexity" evidence="1">
    <location>
        <begin position="96"/>
        <end position="108"/>
    </location>
</feature>
<comment type="caution">
    <text evidence="3">The sequence shown here is derived from an EMBL/GenBank/DDBJ whole genome shotgun (WGS) entry which is preliminary data.</text>
</comment>
<keyword evidence="4" id="KW-1185">Reference proteome</keyword>
<feature type="transmembrane region" description="Helical" evidence="2">
    <location>
        <begin position="183"/>
        <end position="204"/>
    </location>
</feature>
<dbReference type="RefSeq" id="WP_100424156.1">
    <property type="nucleotide sequence ID" value="NZ_BOOX01000011.1"/>
</dbReference>
<dbReference type="Proteomes" id="UP000231693">
    <property type="component" value="Unassembled WGS sequence"/>
</dbReference>
<evidence type="ECO:0000313" key="4">
    <source>
        <dbReference type="Proteomes" id="UP000231693"/>
    </source>
</evidence>
<dbReference type="EMBL" id="PGFE01000007">
    <property type="protein sequence ID" value="PJJ68598.1"/>
    <property type="molecule type" value="Genomic_DNA"/>
</dbReference>
<dbReference type="Pfam" id="PF22564">
    <property type="entry name" value="HAAS"/>
    <property type="match status" value="1"/>
</dbReference>